<dbReference type="Gene3D" id="2.40.50.40">
    <property type="match status" value="1"/>
</dbReference>
<dbReference type="EMBL" id="JBFOLK010000013">
    <property type="protein sequence ID" value="KAL2465356.1"/>
    <property type="molecule type" value="Genomic_DNA"/>
</dbReference>
<dbReference type="SUPFAM" id="SSF54160">
    <property type="entry name" value="Chromo domain-like"/>
    <property type="match status" value="1"/>
</dbReference>
<evidence type="ECO:0000259" key="2">
    <source>
        <dbReference type="Pfam" id="PF00385"/>
    </source>
</evidence>
<reference evidence="4" key="1">
    <citation type="submission" date="2024-07" db="EMBL/GenBank/DDBJ databases">
        <title>Two chromosome-level genome assemblies of Korean endemic species Abeliophyllum distichum and Forsythia ovata (Oleaceae).</title>
        <authorList>
            <person name="Jang H."/>
        </authorList>
    </citation>
    <scope>NUCLEOTIDE SEQUENCE [LARGE SCALE GENOMIC DNA]</scope>
</reference>
<sequence length="103" mass="11738">MELEMVVEPEAVLGSRPGTGKNLRGTDVLIQWKWLHSLEATWEPFELINQQFPSFHHEDKVSLAERGNDTLPILKTYRRRNQTGGTNKGREGISKHVGSRNTN</sequence>
<accession>A0ABD1PS38</accession>
<feature type="region of interest" description="Disordered" evidence="1">
    <location>
        <begin position="72"/>
        <end position="103"/>
    </location>
</feature>
<dbReference type="AlphaFoldDB" id="A0ABD1PS38"/>
<dbReference type="Pfam" id="PF00385">
    <property type="entry name" value="Chromo"/>
    <property type="match status" value="1"/>
</dbReference>
<feature type="domain" description="Chromo" evidence="2">
    <location>
        <begin position="8"/>
        <end position="53"/>
    </location>
</feature>
<feature type="region of interest" description="Disordered" evidence="1">
    <location>
        <begin position="1"/>
        <end position="20"/>
    </location>
</feature>
<gene>
    <name evidence="3" type="ORF">Adt_41207</name>
</gene>
<evidence type="ECO:0000313" key="3">
    <source>
        <dbReference type="EMBL" id="KAL2465356.1"/>
    </source>
</evidence>
<name>A0ABD1PS38_9LAMI</name>
<organism evidence="3 4">
    <name type="scientific">Abeliophyllum distichum</name>
    <dbReference type="NCBI Taxonomy" id="126358"/>
    <lineage>
        <taxon>Eukaryota</taxon>
        <taxon>Viridiplantae</taxon>
        <taxon>Streptophyta</taxon>
        <taxon>Embryophyta</taxon>
        <taxon>Tracheophyta</taxon>
        <taxon>Spermatophyta</taxon>
        <taxon>Magnoliopsida</taxon>
        <taxon>eudicotyledons</taxon>
        <taxon>Gunneridae</taxon>
        <taxon>Pentapetalae</taxon>
        <taxon>asterids</taxon>
        <taxon>lamiids</taxon>
        <taxon>Lamiales</taxon>
        <taxon>Oleaceae</taxon>
        <taxon>Forsythieae</taxon>
        <taxon>Abeliophyllum</taxon>
    </lineage>
</organism>
<comment type="caution">
    <text evidence="3">The sequence shown here is derived from an EMBL/GenBank/DDBJ whole genome shotgun (WGS) entry which is preliminary data.</text>
</comment>
<protein>
    <submittedName>
        <fullName evidence="3">Ribonuclease H-like domain containing protein</fullName>
    </submittedName>
</protein>
<proteinExistence type="predicted"/>
<evidence type="ECO:0000313" key="4">
    <source>
        <dbReference type="Proteomes" id="UP001604336"/>
    </source>
</evidence>
<dbReference type="Proteomes" id="UP001604336">
    <property type="component" value="Unassembled WGS sequence"/>
</dbReference>
<keyword evidence="4" id="KW-1185">Reference proteome</keyword>
<dbReference type="InterPro" id="IPR023780">
    <property type="entry name" value="Chromo_domain"/>
</dbReference>
<dbReference type="InterPro" id="IPR016197">
    <property type="entry name" value="Chromo-like_dom_sf"/>
</dbReference>
<evidence type="ECO:0000256" key="1">
    <source>
        <dbReference type="SAM" id="MobiDB-lite"/>
    </source>
</evidence>